<reference evidence="1 2" key="1">
    <citation type="submission" date="2014-02" db="EMBL/GenBank/DDBJ databases">
        <title>The small core and large imbalanced accessory genome model reveals a collaborative survival strategy of Sorangium cellulosum strains in nature.</title>
        <authorList>
            <person name="Han K."/>
            <person name="Peng R."/>
            <person name="Blom J."/>
            <person name="Li Y.-Z."/>
        </authorList>
    </citation>
    <scope>NUCLEOTIDE SEQUENCE [LARGE SCALE GENOMIC DNA]</scope>
    <source>
        <strain evidence="1 2">So0011-07</strain>
    </source>
</reference>
<dbReference type="Proteomes" id="UP000075635">
    <property type="component" value="Unassembled WGS sequence"/>
</dbReference>
<gene>
    <name evidence="1" type="ORF">BE17_42665</name>
</gene>
<accession>A0A150RBI0</accession>
<dbReference type="AlphaFoldDB" id="A0A150RBI0"/>
<evidence type="ECO:0000313" key="1">
    <source>
        <dbReference type="EMBL" id="KYF77617.1"/>
    </source>
</evidence>
<protein>
    <submittedName>
        <fullName evidence="1">Uncharacterized protein</fullName>
    </submittedName>
</protein>
<sequence length="98" mass="10692">MKSVSKKLLSIDTGSRRVWHALPVRSVVSIASWMARIVFEVAEFADIIVDLGARSYLAGSLTAVRFNPVIQESAASRPEALEAKARTVWITPRALPAS</sequence>
<proteinExistence type="predicted"/>
<comment type="caution">
    <text evidence="1">The sequence shown here is derived from an EMBL/GenBank/DDBJ whole genome shotgun (WGS) entry which is preliminary data.</text>
</comment>
<organism evidence="1 2">
    <name type="scientific">Sorangium cellulosum</name>
    <name type="common">Polyangium cellulosum</name>
    <dbReference type="NCBI Taxonomy" id="56"/>
    <lineage>
        <taxon>Bacteria</taxon>
        <taxon>Pseudomonadati</taxon>
        <taxon>Myxococcota</taxon>
        <taxon>Polyangia</taxon>
        <taxon>Polyangiales</taxon>
        <taxon>Polyangiaceae</taxon>
        <taxon>Sorangium</taxon>
    </lineage>
</organism>
<name>A0A150RBI0_SORCE</name>
<evidence type="ECO:0000313" key="2">
    <source>
        <dbReference type="Proteomes" id="UP000075635"/>
    </source>
</evidence>
<dbReference type="EMBL" id="JEMB01002873">
    <property type="protein sequence ID" value="KYF77617.1"/>
    <property type="molecule type" value="Genomic_DNA"/>
</dbReference>